<keyword evidence="2" id="KW-0812">Transmembrane</keyword>
<gene>
    <name evidence="3" type="ORF">SAMN04489713_103189</name>
</gene>
<dbReference type="EMBL" id="FOVH01000003">
    <property type="protein sequence ID" value="SFN83709.1"/>
    <property type="molecule type" value="Genomic_DNA"/>
</dbReference>
<dbReference type="AlphaFoldDB" id="A0A1I5C9P5"/>
<reference evidence="3 4" key="1">
    <citation type="submission" date="2016-10" db="EMBL/GenBank/DDBJ databases">
        <authorList>
            <person name="de Groot N.N."/>
        </authorList>
    </citation>
    <scope>NUCLEOTIDE SEQUENCE [LARGE SCALE GENOMIC DNA]</scope>
    <source>
        <strain evidence="3 4">DSM 43067</strain>
    </source>
</reference>
<feature type="transmembrane region" description="Helical" evidence="2">
    <location>
        <begin position="68"/>
        <end position="88"/>
    </location>
</feature>
<evidence type="ECO:0000313" key="3">
    <source>
        <dbReference type="EMBL" id="SFN83709.1"/>
    </source>
</evidence>
<feature type="compositionally biased region" description="Pro residues" evidence="1">
    <location>
        <begin position="108"/>
        <end position="153"/>
    </location>
</feature>
<name>A0A1I5C9P5_9ACTN</name>
<dbReference type="eggNOG" id="ENOG5031K13">
    <property type="taxonomic scope" value="Bacteria"/>
</dbReference>
<dbReference type="RefSeq" id="WP_075020725.1">
    <property type="nucleotide sequence ID" value="NZ_FOVH01000003.1"/>
</dbReference>
<dbReference type="InParanoid" id="A0A1I5C9P5"/>
<accession>A0A1I5C9P5</accession>
<sequence>MRSIVYGVLGIVIGIGLFVGGVASSGDRDVKCGSRTMSPGDTCTTIRDGRATNRSYDGQKSKNGRENVIMMIVGPIVAIGGVVFIAGASTGPRHRATPHGTGPGQPAAYPPAPAYPPAQPAAQPAYPPAQPGYPPPAQSYPPQPPGGYPPSRG</sequence>
<dbReference type="Proteomes" id="UP000183413">
    <property type="component" value="Unassembled WGS sequence"/>
</dbReference>
<proteinExistence type="predicted"/>
<evidence type="ECO:0000313" key="4">
    <source>
        <dbReference type="Proteomes" id="UP000183413"/>
    </source>
</evidence>
<evidence type="ECO:0000256" key="2">
    <source>
        <dbReference type="SAM" id="Phobius"/>
    </source>
</evidence>
<dbReference type="STRING" id="1993.SAMN04489713_103189"/>
<keyword evidence="2" id="KW-1133">Transmembrane helix</keyword>
<evidence type="ECO:0000256" key="1">
    <source>
        <dbReference type="SAM" id="MobiDB-lite"/>
    </source>
</evidence>
<organism evidence="3 4">
    <name type="scientific">Actinomadura madurae</name>
    <dbReference type="NCBI Taxonomy" id="1993"/>
    <lineage>
        <taxon>Bacteria</taxon>
        <taxon>Bacillati</taxon>
        <taxon>Actinomycetota</taxon>
        <taxon>Actinomycetes</taxon>
        <taxon>Streptosporangiales</taxon>
        <taxon>Thermomonosporaceae</taxon>
        <taxon>Actinomadura</taxon>
    </lineage>
</organism>
<keyword evidence="4" id="KW-1185">Reference proteome</keyword>
<feature type="transmembrane region" description="Helical" evidence="2">
    <location>
        <begin position="6"/>
        <end position="25"/>
    </location>
</feature>
<keyword evidence="2" id="KW-0472">Membrane</keyword>
<protein>
    <submittedName>
        <fullName evidence="3">Uncharacterized protein</fullName>
    </submittedName>
</protein>
<feature type="region of interest" description="Disordered" evidence="1">
    <location>
        <begin position="89"/>
        <end position="153"/>
    </location>
</feature>